<dbReference type="PANTHER" id="PTHR21256">
    <property type="entry name" value="HISTIDINOL DEHYDROGENASE HDH"/>
    <property type="match status" value="1"/>
</dbReference>
<dbReference type="Proteomes" id="UP000054396">
    <property type="component" value="Unassembled WGS sequence"/>
</dbReference>
<evidence type="ECO:0000256" key="9">
    <source>
        <dbReference type="PIRSR" id="PIRSR000099-4"/>
    </source>
</evidence>
<dbReference type="GO" id="GO:0051287">
    <property type="term" value="F:NAD binding"/>
    <property type="evidence" value="ECO:0007669"/>
    <property type="project" value="InterPro"/>
</dbReference>
<dbReference type="OrthoDB" id="9805269at2"/>
<sequence length="434" mass="45431">MPVRPVKTAPGLAPDSAADIRDTVQIMLARLRAEGAPAALDYAARLDRWTAPVVVPPEAVARAAATVPEDLKAALDYAHDNIRAFATAQRASLQDMEVELRPGLLAGQRCLPVQAAGCYVPGGRYAHIASALMTIATARAAGVDHVTACAPPRDAGGIHPATLYAMQLAGADTILCLGGVQGVAAMAFGLFHTPPADVLAGPGNAYVAEAKRQLFGPLGIDMFAGPTDVLILADASADPELVSLDLVGQAEHGANSPCWLVTDHAPLAEAVARRVPELAATLPAENAAAARAAWDALGEILLCDTRDEMRATADRYAPEHLQVMCRDLDWWRDSLCNYGSLFLGPQTTVAFGDKASGPNHVLPTSGAARYTGGLSVHKFLKTVTWQRASDAALPELAQASAVISRAEGMVGHALTAEARLFQATPRARAANDRS</sequence>
<keyword evidence="12" id="KW-1185">Reference proteome</keyword>
<dbReference type="InterPro" id="IPR016161">
    <property type="entry name" value="Ald_DH/histidinol_DH"/>
</dbReference>
<dbReference type="RefSeq" id="WP_058860129.1">
    <property type="nucleotide sequence ID" value="NZ_LPXO01000001.1"/>
</dbReference>
<feature type="binding site" evidence="9">
    <location>
        <position position="353"/>
    </location>
    <ligand>
        <name>Zn(2+)</name>
        <dbReference type="ChEBI" id="CHEBI:29105"/>
    </ligand>
</feature>
<feature type="binding site" evidence="8">
    <location>
        <position position="227"/>
    </location>
    <ligand>
        <name>substrate</name>
    </ligand>
</feature>
<feature type="binding site" evidence="8">
    <location>
        <position position="249"/>
    </location>
    <ligand>
        <name>substrate</name>
    </ligand>
</feature>
<comment type="caution">
    <text evidence="11">The sequence shown here is derived from an EMBL/GenBank/DDBJ whole genome shotgun (WGS) entry which is preliminary data.</text>
</comment>
<evidence type="ECO:0000313" key="11">
    <source>
        <dbReference type="EMBL" id="KUF12179.1"/>
    </source>
</evidence>
<dbReference type="InterPro" id="IPR012131">
    <property type="entry name" value="Hstdl_DH"/>
</dbReference>
<feature type="binding site" evidence="9">
    <location>
        <position position="252"/>
    </location>
    <ligand>
        <name>Zn(2+)</name>
        <dbReference type="ChEBI" id="CHEBI:29105"/>
    </ligand>
</feature>
<evidence type="ECO:0000256" key="1">
    <source>
        <dbReference type="ARBA" id="ARBA00022723"/>
    </source>
</evidence>
<dbReference type="STRING" id="1685382.AVJ23_00115"/>
<feature type="active site" description="Proton acceptor" evidence="6">
    <location>
        <position position="320"/>
    </location>
</feature>
<keyword evidence="2 9" id="KW-0862">Zinc</keyword>
<organism evidence="11 12">
    <name type="scientific">Pseudoponticoccus marisrubri</name>
    <dbReference type="NCBI Taxonomy" id="1685382"/>
    <lineage>
        <taxon>Bacteria</taxon>
        <taxon>Pseudomonadati</taxon>
        <taxon>Pseudomonadota</taxon>
        <taxon>Alphaproteobacteria</taxon>
        <taxon>Rhodobacterales</taxon>
        <taxon>Roseobacteraceae</taxon>
        <taxon>Pseudoponticoccus</taxon>
    </lineage>
</organism>
<feature type="binding site" evidence="8">
    <location>
        <position position="252"/>
    </location>
    <ligand>
        <name>substrate</name>
    </ligand>
</feature>
<feature type="binding site" evidence="9">
    <location>
        <position position="412"/>
    </location>
    <ligand>
        <name>Zn(2+)</name>
        <dbReference type="ChEBI" id="CHEBI:29105"/>
    </ligand>
</feature>
<dbReference type="PIRSF" id="PIRSF000099">
    <property type="entry name" value="Histidinol_dh"/>
    <property type="match status" value="1"/>
</dbReference>
<name>A0A0W7WNJ2_9RHOB</name>
<dbReference type="NCBIfam" id="TIGR00069">
    <property type="entry name" value="hisD"/>
    <property type="match status" value="1"/>
</dbReference>
<keyword evidence="3 5" id="KW-0560">Oxidoreductase</keyword>
<dbReference type="FunFam" id="3.40.50.1980:FF:000001">
    <property type="entry name" value="Histidinol dehydrogenase"/>
    <property type="match status" value="1"/>
</dbReference>
<dbReference type="Pfam" id="PF00815">
    <property type="entry name" value="Histidinol_dh"/>
    <property type="match status" value="1"/>
</dbReference>
<evidence type="ECO:0000256" key="6">
    <source>
        <dbReference type="PIRSR" id="PIRSR000099-1"/>
    </source>
</evidence>
<evidence type="ECO:0000313" key="12">
    <source>
        <dbReference type="Proteomes" id="UP000054396"/>
    </source>
</evidence>
<evidence type="ECO:0000256" key="3">
    <source>
        <dbReference type="ARBA" id="ARBA00023002"/>
    </source>
</evidence>
<evidence type="ECO:0000256" key="10">
    <source>
        <dbReference type="RuleBase" id="RU004175"/>
    </source>
</evidence>
<keyword evidence="7" id="KW-0520">NAD</keyword>
<protein>
    <recommendedName>
        <fullName evidence="4">Histidinol dehydrogenase homolog</fullName>
    </recommendedName>
</protein>
<evidence type="ECO:0000256" key="5">
    <source>
        <dbReference type="PIRNR" id="PIRNR000099"/>
    </source>
</evidence>
<gene>
    <name evidence="11" type="ORF">AVJ23_00115</name>
</gene>
<feature type="binding site" evidence="7">
    <location>
        <position position="181"/>
    </location>
    <ligand>
        <name>NAD(+)</name>
        <dbReference type="ChEBI" id="CHEBI:57540"/>
    </ligand>
</feature>
<dbReference type="PANTHER" id="PTHR21256:SF14">
    <property type="entry name" value="HISTIDINOL DEHYDROGENASE"/>
    <property type="match status" value="1"/>
</dbReference>
<evidence type="ECO:0000256" key="8">
    <source>
        <dbReference type="PIRSR" id="PIRSR000099-3"/>
    </source>
</evidence>
<proteinExistence type="inferred from homology"/>
<dbReference type="GO" id="GO:0046872">
    <property type="term" value="F:metal ion binding"/>
    <property type="evidence" value="ECO:0007669"/>
    <property type="project" value="UniProtKB-KW"/>
</dbReference>
<dbReference type="EMBL" id="LPXO01000001">
    <property type="protein sequence ID" value="KUF12179.1"/>
    <property type="molecule type" value="Genomic_DNA"/>
</dbReference>
<comment type="cofactor">
    <cofactor evidence="9">
        <name>Zn(2+)</name>
        <dbReference type="ChEBI" id="CHEBI:29105"/>
    </cofactor>
    <text evidence="9">Binds 1 zinc ion per subunit.</text>
</comment>
<keyword evidence="1 9" id="KW-0479">Metal-binding</keyword>
<feature type="binding site" evidence="7">
    <location>
        <position position="204"/>
    </location>
    <ligand>
        <name>NAD(+)</name>
        <dbReference type="ChEBI" id="CHEBI:57540"/>
    </ligand>
</feature>
<feature type="active site" description="Proton acceptor" evidence="6">
    <location>
        <position position="319"/>
    </location>
</feature>
<reference evidence="11 12" key="1">
    <citation type="submission" date="2015-12" db="EMBL/GenBank/DDBJ databases">
        <authorList>
            <person name="Shamseldin A."/>
            <person name="Moawad H."/>
            <person name="Abd El-Rahim W.M."/>
            <person name="Sadowsky M.J."/>
        </authorList>
    </citation>
    <scope>NUCLEOTIDE SEQUENCE [LARGE SCALE GENOMIC DNA]</scope>
    <source>
        <strain evidence="11 12">SJ5A-1</strain>
    </source>
</reference>
<evidence type="ECO:0000256" key="7">
    <source>
        <dbReference type="PIRSR" id="PIRSR000099-2"/>
    </source>
</evidence>
<feature type="binding site" evidence="8">
    <location>
        <position position="320"/>
    </location>
    <ligand>
        <name>substrate</name>
    </ligand>
</feature>
<dbReference type="GO" id="GO:0000105">
    <property type="term" value="P:L-histidine biosynthetic process"/>
    <property type="evidence" value="ECO:0007669"/>
    <property type="project" value="InterPro"/>
</dbReference>
<feature type="binding site" evidence="8">
    <location>
        <position position="412"/>
    </location>
    <ligand>
        <name>substrate</name>
    </ligand>
</feature>
<accession>A0A0W7WNJ2</accession>
<feature type="binding site" evidence="8">
    <location>
        <position position="353"/>
    </location>
    <ligand>
        <name>substrate</name>
    </ligand>
</feature>
<dbReference type="GO" id="GO:0005829">
    <property type="term" value="C:cytosol"/>
    <property type="evidence" value="ECO:0007669"/>
    <property type="project" value="TreeGrafter"/>
</dbReference>
<dbReference type="AlphaFoldDB" id="A0A0W7WNJ2"/>
<dbReference type="SUPFAM" id="SSF53720">
    <property type="entry name" value="ALDH-like"/>
    <property type="match status" value="1"/>
</dbReference>
<dbReference type="InterPro" id="IPR022695">
    <property type="entry name" value="Histidinol_DH_monofunct"/>
</dbReference>
<feature type="binding site" evidence="9">
    <location>
        <position position="249"/>
    </location>
    <ligand>
        <name>Zn(2+)</name>
        <dbReference type="ChEBI" id="CHEBI:29105"/>
    </ligand>
</feature>
<feature type="binding site" evidence="7">
    <location>
        <position position="119"/>
    </location>
    <ligand>
        <name>NAD(+)</name>
        <dbReference type="ChEBI" id="CHEBI:57540"/>
    </ligand>
</feature>
<feature type="binding site" evidence="8">
    <location>
        <position position="407"/>
    </location>
    <ligand>
        <name>substrate</name>
    </ligand>
</feature>
<evidence type="ECO:0000256" key="4">
    <source>
        <dbReference type="ARBA" id="ARBA00072814"/>
    </source>
</evidence>
<dbReference type="CDD" id="cd06572">
    <property type="entry name" value="Histidinol_dh"/>
    <property type="match status" value="1"/>
</dbReference>
<evidence type="ECO:0000256" key="2">
    <source>
        <dbReference type="ARBA" id="ARBA00022833"/>
    </source>
</evidence>
<comment type="similarity">
    <text evidence="5 10">Belongs to the histidinol dehydrogenase family.</text>
</comment>
<dbReference type="GO" id="GO:0004399">
    <property type="term" value="F:histidinol dehydrogenase activity"/>
    <property type="evidence" value="ECO:0007669"/>
    <property type="project" value="InterPro"/>
</dbReference>
<dbReference type="Gene3D" id="1.20.5.1300">
    <property type="match status" value="1"/>
</dbReference>
<dbReference type="PRINTS" id="PR00083">
    <property type="entry name" value="HOLDHDRGNASE"/>
</dbReference>
<dbReference type="Gene3D" id="3.40.50.1980">
    <property type="entry name" value="Nitrogenase molybdenum iron protein domain"/>
    <property type="match status" value="2"/>
</dbReference>